<evidence type="ECO:0000313" key="2">
    <source>
        <dbReference type="EMBL" id="KAF2838386.1"/>
    </source>
</evidence>
<protein>
    <recommendedName>
        <fullName evidence="4">CCR4-NOT transcription complex subunit 11</fullName>
    </recommendedName>
</protein>
<feature type="compositionally biased region" description="Low complexity" evidence="1">
    <location>
        <begin position="150"/>
        <end position="195"/>
    </location>
</feature>
<organism evidence="2 3">
    <name type="scientific">Patellaria atrata CBS 101060</name>
    <dbReference type="NCBI Taxonomy" id="1346257"/>
    <lineage>
        <taxon>Eukaryota</taxon>
        <taxon>Fungi</taxon>
        <taxon>Dikarya</taxon>
        <taxon>Ascomycota</taxon>
        <taxon>Pezizomycotina</taxon>
        <taxon>Dothideomycetes</taxon>
        <taxon>Dothideomycetes incertae sedis</taxon>
        <taxon>Patellariales</taxon>
        <taxon>Patellariaceae</taxon>
        <taxon>Patellaria</taxon>
    </lineage>
</organism>
<dbReference type="Pfam" id="PF10155">
    <property type="entry name" value="CNOT11"/>
    <property type="match status" value="1"/>
</dbReference>
<gene>
    <name evidence="2" type="ORF">M501DRAFT_1005259</name>
</gene>
<sequence>MRVRGWFQLRGVANHLVLIENIPSPYTHLSAVLNCEYQLYELNATTPLRHNPFLSHWVEVVQRWDDELARLRPTKGKNTVNGPDLGWREIHHTRVGLVKYILTEPFPESLPRSSPRALYHHFETSSAPAIDLDHYITILEEEDIYDRSPRPSASTTPTPIPITSLSSPPSASPYSSPPSDNTSSIPPTRTPSSPSAIRQTLRTNRAVALQALVRLPIDLPSLEFINSLLLDHTLEDQGIEPGGVVREYLEHALRRIERTSPPNNTYTHHPSNLNSNRTTEQEDTDSGIGGREEQIRAIKLLVLFIGNLIRKGLVQPEKIYFEIQEICVRFVWIREVREFRSFVEEGGF</sequence>
<dbReference type="EMBL" id="MU006097">
    <property type="protein sequence ID" value="KAF2838386.1"/>
    <property type="molecule type" value="Genomic_DNA"/>
</dbReference>
<dbReference type="AlphaFoldDB" id="A0A9P4S9D2"/>
<evidence type="ECO:0000313" key="3">
    <source>
        <dbReference type="Proteomes" id="UP000799429"/>
    </source>
</evidence>
<comment type="caution">
    <text evidence="2">The sequence shown here is derived from an EMBL/GenBank/DDBJ whole genome shotgun (WGS) entry which is preliminary data.</text>
</comment>
<feature type="compositionally biased region" description="Polar residues" evidence="1">
    <location>
        <begin position="260"/>
        <end position="278"/>
    </location>
</feature>
<dbReference type="GO" id="GO:0030014">
    <property type="term" value="C:CCR4-NOT complex"/>
    <property type="evidence" value="ECO:0007669"/>
    <property type="project" value="InterPro"/>
</dbReference>
<feature type="region of interest" description="Disordered" evidence="1">
    <location>
        <begin position="146"/>
        <end position="197"/>
    </location>
</feature>
<dbReference type="InterPro" id="IPR019312">
    <property type="entry name" value="CNOT11"/>
</dbReference>
<dbReference type="OrthoDB" id="10265389at2759"/>
<dbReference type="Proteomes" id="UP000799429">
    <property type="component" value="Unassembled WGS sequence"/>
</dbReference>
<feature type="region of interest" description="Disordered" evidence="1">
    <location>
        <begin position="257"/>
        <end position="289"/>
    </location>
</feature>
<reference evidence="2" key="1">
    <citation type="journal article" date="2020" name="Stud. Mycol.">
        <title>101 Dothideomycetes genomes: a test case for predicting lifestyles and emergence of pathogens.</title>
        <authorList>
            <person name="Haridas S."/>
            <person name="Albert R."/>
            <person name="Binder M."/>
            <person name="Bloem J."/>
            <person name="Labutti K."/>
            <person name="Salamov A."/>
            <person name="Andreopoulos B."/>
            <person name="Baker S."/>
            <person name="Barry K."/>
            <person name="Bills G."/>
            <person name="Bluhm B."/>
            <person name="Cannon C."/>
            <person name="Castanera R."/>
            <person name="Culley D."/>
            <person name="Daum C."/>
            <person name="Ezra D."/>
            <person name="Gonzalez J."/>
            <person name="Henrissat B."/>
            <person name="Kuo A."/>
            <person name="Liang C."/>
            <person name="Lipzen A."/>
            <person name="Lutzoni F."/>
            <person name="Magnuson J."/>
            <person name="Mondo S."/>
            <person name="Nolan M."/>
            <person name="Ohm R."/>
            <person name="Pangilinan J."/>
            <person name="Park H.-J."/>
            <person name="Ramirez L."/>
            <person name="Alfaro M."/>
            <person name="Sun H."/>
            <person name="Tritt A."/>
            <person name="Yoshinaga Y."/>
            <person name="Zwiers L.-H."/>
            <person name="Turgeon B."/>
            <person name="Goodwin S."/>
            <person name="Spatafora J."/>
            <person name="Crous P."/>
            <person name="Grigoriev I."/>
        </authorList>
    </citation>
    <scope>NUCLEOTIDE SEQUENCE</scope>
    <source>
        <strain evidence="2">CBS 101060</strain>
    </source>
</reference>
<keyword evidence="3" id="KW-1185">Reference proteome</keyword>
<evidence type="ECO:0008006" key="4">
    <source>
        <dbReference type="Google" id="ProtNLM"/>
    </source>
</evidence>
<accession>A0A9P4S9D2</accession>
<proteinExistence type="predicted"/>
<name>A0A9P4S9D2_9PEZI</name>
<evidence type="ECO:0000256" key="1">
    <source>
        <dbReference type="SAM" id="MobiDB-lite"/>
    </source>
</evidence>